<dbReference type="InterPro" id="IPR023352">
    <property type="entry name" value="MAPEG-like_dom_sf"/>
</dbReference>
<proteinExistence type="predicted"/>
<evidence type="ECO:0000256" key="5">
    <source>
        <dbReference type="SAM" id="Phobius"/>
    </source>
</evidence>
<dbReference type="GO" id="GO:0016020">
    <property type="term" value="C:membrane"/>
    <property type="evidence" value="ECO:0007669"/>
    <property type="project" value="UniProtKB-SubCell"/>
</dbReference>
<keyword evidence="3 5" id="KW-1133">Transmembrane helix</keyword>
<dbReference type="RefSeq" id="WP_160592739.1">
    <property type="nucleotide sequence ID" value="NZ_CP047895.1"/>
</dbReference>
<reference evidence="6 7" key="1">
    <citation type="submission" date="2020-01" db="EMBL/GenBank/DDBJ databases">
        <title>Sphingomonas sp. C33 whole genome sequece.</title>
        <authorList>
            <person name="Park C."/>
        </authorList>
    </citation>
    <scope>NUCLEOTIDE SEQUENCE [LARGE SCALE GENOMIC DNA]</scope>
    <source>
        <strain evidence="6 7">C33</strain>
    </source>
</reference>
<organism evidence="6 7">
    <name type="scientific">Sphingomonas changnyeongensis</name>
    <dbReference type="NCBI Taxonomy" id="2698679"/>
    <lineage>
        <taxon>Bacteria</taxon>
        <taxon>Pseudomonadati</taxon>
        <taxon>Pseudomonadota</taxon>
        <taxon>Alphaproteobacteria</taxon>
        <taxon>Sphingomonadales</taxon>
        <taxon>Sphingomonadaceae</taxon>
        <taxon>Sphingomonas</taxon>
    </lineage>
</organism>
<keyword evidence="7" id="KW-1185">Reference proteome</keyword>
<sequence>MNSPILGPVVALTSWSLIMWLWMYATRLPAIGRAKITLDPRVPPKTLMEQLPAETRWKADNYNHLMEQPTLFYALALTLALAGAGSGPNLMFAWGYVALRVIHSIFQSTVNIIPVRFALHVLGTLCLFGLAAGAAMRVFAL</sequence>
<name>A0A7Z2NWI5_9SPHN</name>
<evidence type="ECO:0000313" key="6">
    <source>
        <dbReference type="EMBL" id="QHL90812.1"/>
    </source>
</evidence>
<evidence type="ECO:0000313" key="7">
    <source>
        <dbReference type="Proteomes" id="UP000464468"/>
    </source>
</evidence>
<evidence type="ECO:0000256" key="4">
    <source>
        <dbReference type="ARBA" id="ARBA00023136"/>
    </source>
</evidence>
<dbReference type="Pfam" id="PF01124">
    <property type="entry name" value="MAPEG"/>
    <property type="match status" value="1"/>
</dbReference>
<keyword evidence="4 5" id="KW-0472">Membrane</keyword>
<feature type="transmembrane region" description="Helical" evidence="5">
    <location>
        <begin position="6"/>
        <end position="25"/>
    </location>
</feature>
<dbReference type="Gene3D" id="1.20.120.550">
    <property type="entry name" value="Membrane associated eicosanoid/glutathione metabolism-like domain"/>
    <property type="match status" value="1"/>
</dbReference>
<evidence type="ECO:0000256" key="3">
    <source>
        <dbReference type="ARBA" id="ARBA00022989"/>
    </source>
</evidence>
<dbReference type="InterPro" id="IPR001129">
    <property type="entry name" value="Membr-assoc_MAPEG"/>
</dbReference>
<dbReference type="Proteomes" id="UP000464468">
    <property type="component" value="Chromosome"/>
</dbReference>
<dbReference type="KEGG" id="schy:GVO57_08200"/>
<accession>A0A7Z2NWI5</accession>
<evidence type="ECO:0000256" key="1">
    <source>
        <dbReference type="ARBA" id="ARBA00004370"/>
    </source>
</evidence>
<comment type="subcellular location">
    <subcellularLocation>
        <location evidence="1">Membrane</location>
    </subcellularLocation>
</comment>
<feature type="transmembrane region" description="Helical" evidence="5">
    <location>
        <begin position="71"/>
        <end position="97"/>
    </location>
</feature>
<protein>
    <submittedName>
        <fullName evidence="6">MAPEG family protein</fullName>
    </submittedName>
</protein>
<dbReference type="SUPFAM" id="SSF161084">
    <property type="entry name" value="MAPEG domain-like"/>
    <property type="match status" value="1"/>
</dbReference>
<dbReference type="EMBL" id="CP047895">
    <property type="protein sequence ID" value="QHL90812.1"/>
    <property type="molecule type" value="Genomic_DNA"/>
</dbReference>
<dbReference type="AlphaFoldDB" id="A0A7Z2NWI5"/>
<keyword evidence="2 5" id="KW-0812">Transmembrane</keyword>
<evidence type="ECO:0000256" key="2">
    <source>
        <dbReference type="ARBA" id="ARBA00022692"/>
    </source>
</evidence>
<gene>
    <name evidence="6" type="ORF">GVO57_08200</name>
</gene>
<feature type="transmembrane region" description="Helical" evidence="5">
    <location>
        <begin position="117"/>
        <end position="140"/>
    </location>
</feature>